<reference evidence="1 2" key="1">
    <citation type="submission" date="2018-12" db="EMBL/GenBank/DDBJ databases">
        <title>Mesorhizobium carbonis sp. nov., isolated from coal mine water.</title>
        <authorList>
            <person name="Xin W."/>
            <person name="Xu Z."/>
            <person name="Xiang F."/>
            <person name="Zhang J."/>
            <person name="Xi L."/>
            <person name="Liu J."/>
        </authorList>
    </citation>
    <scope>NUCLEOTIDE SEQUENCE [LARGE SCALE GENOMIC DNA]</scope>
    <source>
        <strain evidence="1 2">B2.3</strain>
    </source>
</reference>
<keyword evidence="2" id="KW-1185">Reference proteome</keyword>
<evidence type="ECO:0000313" key="1">
    <source>
        <dbReference type="EMBL" id="RST85595.1"/>
    </source>
</evidence>
<dbReference type="Pfam" id="PF05284">
    <property type="entry name" value="DUF736"/>
    <property type="match status" value="1"/>
</dbReference>
<name>A0A429YVW0_9HYPH</name>
<protein>
    <submittedName>
        <fullName evidence="1">DUF736 domain-containing protein</fullName>
    </submittedName>
</protein>
<dbReference type="RefSeq" id="WP_126700736.1">
    <property type="nucleotide sequence ID" value="NZ_RWKW01000053.1"/>
</dbReference>
<evidence type="ECO:0000313" key="2">
    <source>
        <dbReference type="Proteomes" id="UP000278398"/>
    </source>
</evidence>
<dbReference type="EMBL" id="RWKW01000053">
    <property type="protein sequence ID" value="RST85595.1"/>
    <property type="molecule type" value="Genomic_DNA"/>
</dbReference>
<dbReference type="OrthoDB" id="7915657at2"/>
<dbReference type="InterPro" id="IPR007948">
    <property type="entry name" value="DUF736"/>
</dbReference>
<sequence length="104" mass="11262">MKIGQIVKTANGFEGTLHTLTVKASLQLVPTESDNEKAPGFRVMADGIEIGAAWEKTSKADKPYLSVKLDDPAFPAPVYAVASVPADGEASDLRFERQKKKKED</sequence>
<gene>
    <name evidence="1" type="ORF">EJC49_14930</name>
</gene>
<dbReference type="AlphaFoldDB" id="A0A429YVW0"/>
<accession>A0A429YVW0</accession>
<proteinExistence type="predicted"/>
<dbReference type="Proteomes" id="UP000278398">
    <property type="component" value="Unassembled WGS sequence"/>
</dbReference>
<comment type="caution">
    <text evidence="1">The sequence shown here is derived from an EMBL/GenBank/DDBJ whole genome shotgun (WGS) entry which is preliminary data.</text>
</comment>
<organism evidence="1 2">
    <name type="scientific">Aquibium carbonis</name>
    <dbReference type="NCBI Taxonomy" id="2495581"/>
    <lineage>
        <taxon>Bacteria</taxon>
        <taxon>Pseudomonadati</taxon>
        <taxon>Pseudomonadota</taxon>
        <taxon>Alphaproteobacteria</taxon>
        <taxon>Hyphomicrobiales</taxon>
        <taxon>Phyllobacteriaceae</taxon>
        <taxon>Aquibium</taxon>
    </lineage>
</organism>